<sequence>MTYRSSPDNPARSKPPTKRPPPSPAPPPPSARQITLQVLQEAQRVDPKRVEHTSMALATTHEIDPKQYSAPEREAAKVVHAMDYGLSAGRNARDALSFVEATSWPGFPTLGLLAQLPEYRTMHETPADECVRTWGKVVSTSKDEAAGDKITRLTQKLEQFGVRGLIRTAVIHDQAYGGAHIFPHLKVSGSAVPADAPLLLEPSFVRLGCLTGFAAIEPMWLTPNAYNATDPTSPNFYKPESWIASSGRQIHSSRIFTMIGRPVGDILKAAYSFRGVSISQLAMPYVDNWLRTRQSVSDTVKQFSITNLATDLAQLLAPGGAQSLDMRLQLLNLNRDNRNVGVVDKETEEIQQTNTPLSGLDSLQAQSQEQMSAVSHIPLVKLLGITPAGLNANSDGEIRVWYDFVAGYQAHNLSPVMKWILDLIQLSEYGQIDPGLSWEWNPLYELDEKELAEVRAKNSETDLRYLEAQVVTGEMVQQRLAADPTSGYTGILAERDDLDEIEDLAKKVMAQALTPQTQEPTNADPDQSDPEAEAAGGDRPGDDG</sequence>
<feature type="region of interest" description="Disordered" evidence="1">
    <location>
        <begin position="1"/>
        <end position="32"/>
    </location>
</feature>
<feature type="region of interest" description="Disordered" evidence="1">
    <location>
        <begin position="509"/>
        <end position="544"/>
    </location>
</feature>
<keyword evidence="4" id="KW-1185">Reference proteome</keyword>
<dbReference type="EMBL" id="KY210139">
    <property type="protein sequence ID" value="APQ41905.1"/>
    <property type="molecule type" value="Genomic_DNA"/>
</dbReference>
<evidence type="ECO:0000313" key="4">
    <source>
        <dbReference type="Proteomes" id="UP000272247"/>
    </source>
</evidence>
<evidence type="ECO:0000313" key="3">
    <source>
        <dbReference type="EMBL" id="APQ41905.1"/>
    </source>
</evidence>
<dbReference type="InterPro" id="IPR024459">
    <property type="entry name" value="Acb1-like_N"/>
</dbReference>
<evidence type="ECO:0000256" key="1">
    <source>
        <dbReference type="SAM" id="MobiDB-lite"/>
    </source>
</evidence>
<feature type="domain" description="Anti-CBASS protein Acb1-like N-terminal" evidence="2">
    <location>
        <begin position="110"/>
        <end position="462"/>
    </location>
</feature>
<name>A0A3G1GLE5_9CAUD</name>
<dbReference type="Proteomes" id="UP000272247">
    <property type="component" value="Segment"/>
</dbReference>
<dbReference type="Pfam" id="PF06381">
    <property type="entry name" value="Phage_portal_3"/>
    <property type="match status" value="1"/>
</dbReference>
<protein>
    <recommendedName>
        <fullName evidence="2">Anti-CBASS protein Acb1-like N-terminal domain-containing protein</fullName>
    </recommendedName>
</protein>
<reference evidence="3 4" key="1">
    <citation type="submission" date="2016-11" db="EMBL/GenBank/DDBJ databases">
        <authorList>
            <person name="Gasic K."/>
        </authorList>
    </citation>
    <scope>NUCLEOTIDE SEQUENCE [LARGE SCALE GENOMIC DNA]</scope>
</reference>
<feature type="compositionally biased region" description="Polar residues" evidence="1">
    <location>
        <begin position="513"/>
        <end position="525"/>
    </location>
</feature>
<feature type="compositionally biased region" description="Pro residues" evidence="1">
    <location>
        <begin position="18"/>
        <end position="30"/>
    </location>
</feature>
<gene>
    <name evidence="3" type="ORF">K1pha_26</name>
</gene>
<evidence type="ECO:0000259" key="2">
    <source>
        <dbReference type="Pfam" id="PF06381"/>
    </source>
</evidence>
<proteinExistence type="predicted"/>
<accession>A0A3G1GLE5</accession>
<organism evidence="3 4">
    <name type="scientific">Xanthomonas phage KPhi1</name>
    <dbReference type="NCBI Taxonomy" id="1927017"/>
    <lineage>
        <taxon>Viruses</taxon>
        <taxon>Duplodnaviria</taxon>
        <taxon>Heunggongvirae</taxon>
        <taxon>Uroviricota</taxon>
        <taxon>Caudoviricetes</taxon>
        <taxon>Kantovirinae</taxon>
        <taxon>Beograduvirus</taxon>
        <taxon>Beograduvirus KPhi1</taxon>
    </lineage>
</organism>
<dbReference type="SMR" id="A0A3G1GLE5"/>